<dbReference type="GO" id="GO:0016616">
    <property type="term" value="F:oxidoreductase activity, acting on the CH-OH group of donors, NAD or NADP as acceptor"/>
    <property type="evidence" value="ECO:0007669"/>
    <property type="project" value="UniProtKB-ARBA"/>
</dbReference>
<dbReference type="Proteomes" id="UP000799757">
    <property type="component" value="Unassembled WGS sequence"/>
</dbReference>
<accession>A0A6A6X5M5</accession>
<evidence type="ECO:0000259" key="5">
    <source>
        <dbReference type="Pfam" id="PF00248"/>
    </source>
</evidence>
<dbReference type="InterPro" id="IPR018170">
    <property type="entry name" value="Aldo/ket_reductase_CS"/>
</dbReference>
<dbReference type="FunFam" id="3.20.20.100:FF:000002">
    <property type="entry name" value="2,5-diketo-D-gluconic acid reductase A"/>
    <property type="match status" value="1"/>
</dbReference>
<dbReference type="PIRSF" id="PIRSF000097">
    <property type="entry name" value="AKR"/>
    <property type="match status" value="1"/>
</dbReference>
<dbReference type="InterPro" id="IPR023210">
    <property type="entry name" value="NADP_OxRdtase_dom"/>
</dbReference>
<feature type="site" description="Lowers pKa of active site Tyr" evidence="4">
    <location>
        <position position="81"/>
    </location>
</feature>
<dbReference type="OrthoDB" id="416253at2759"/>
<evidence type="ECO:0000256" key="2">
    <source>
        <dbReference type="PIRSR" id="PIRSR000097-1"/>
    </source>
</evidence>
<dbReference type="PANTHER" id="PTHR11732">
    <property type="entry name" value="ALDO/KETO REDUCTASE"/>
    <property type="match status" value="1"/>
</dbReference>
<gene>
    <name evidence="6" type="ORF">K505DRAFT_409169</name>
</gene>
<dbReference type="PROSITE" id="PS00062">
    <property type="entry name" value="ALDOKETO_REDUCTASE_2"/>
    <property type="match status" value="1"/>
</dbReference>
<evidence type="ECO:0000313" key="7">
    <source>
        <dbReference type="Proteomes" id="UP000799757"/>
    </source>
</evidence>
<protein>
    <submittedName>
        <fullName evidence="6">Aldo/keto reductase</fullName>
    </submittedName>
</protein>
<dbReference type="Pfam" id="PF00248">
    <property type="entry name" value="Aldo_ket_red"/>
    <property type="match status" value="1"/>
</dbReference>
<dbReference type="SUPFAM" id="SSF51430">
    <property type="entry name" value="NAD(P)-linked oxidoreductase"/>
    <property type="match status" value="1"/>
</dbReference>
<evidence type="ECO:0000256" key="1">
    <source>
        <dbReference type="ARBA" id="ARBA00023002"/>
    </source>
</evidence>
<keyword evidence="1" id="KW-0560">Oxidoreductase</keyword>
<dbReference type="InterPro" id="IPR036812">
    <property type="entry name" value="NAD(P)_OxRdtase_dom_sf"/>
</dbReference>
<dbReference type="Gene3D" id="3.20.20.100">
    <property type="entry name" value="NADP-dependent oxidoreductase domain"/>
    <property type="match status" value="1"/>
</dbReference>
<feature type="binding site" evidence="3">
    <location>
        <position position="114"/>
    </location>
    <ligand>
        <name>substrate</name>
    </ligand>
</feature>
<organism evidence="6 7">
    <name type="scientific">Melanomma pulvis-pyrius CBS 109.77</name>
    <dbReference type="NCBI Taxonomy" id="1314802"/>
    <lineage>
        <taxon>Eukaryota</taxon>
        <taxon>Fungi</taxon>
        <taxon>Dikarya</taxon>
        <taxon>Ascomycota</taxon>
        <taxon>Pezizomycotina</taxon>
        <taxon>Dothideomycetes</taxon>
        <taxon>Pleosporomycetidae</taxon>
        <taxon>Pleosporales</taxon>
        <taxon>Melanommataceae</taxon>
        <taxon>Melanomma</taxon>
    </lineage>
</organism>
<name>A0A6A6X5M5_9PLEO</name>
<keyword evidence="7" id="KW-1185">Reference proteome</keyword>
<evidence type="ECO:0000256" key="3">
    <source>
        <dbReference type="PIRSR" id="PIRSR000097-2"/>
    </source>
</evidence>
<dbReference type="AlphaFoldDB" id="A0A6A6X5M5"/>
<dbReference type="PRINTS" id="PR00069">
    <property type="entry name" value="ALDKETRDTASE"/>
</dbReference>
<reference evidence="6" key="1">
    <citation type="journal article" date="2020" name="Stud. Mycol.">
        <title>101 Dothideomycetes genomes: a test case for predicting lifestyles and emergence of pathogens.</title>
        <authorList>
            <person name="Haridas S."/>
            <person name="Albert R."/>
            <person name="Binder M."/>
            <person name="Bloem J."/>
            <person name="Labutti K."/>
            <person name="Salamov A."/>
            <person name="Andreopoulos B."/>
            <person name="Baker S."/>
            <person name="Barry K."/>
            <person name="Bills G."/>
            <person name="Bluhm B."/>
            <person name="Cannon C."/>
            <person name="Castanera R."/>
            <person name="Culley D."/>
            <person name="Daum C."/>
            <person name="Ezra D."/>
            <person name="Gonzalez J."/>
            <person name="Henrissat B."/>
            <person name="Kuo A."/>
            <person name="Liang C."/>
            <person name="Lipzen A."/>
            <person name="Lutzoni F."/>
            <person name="Magnuson J."/>
            <person name="Mondo S."/>
            <person name="Nolan M."/>
            <person name="Ohm R."/>
            <person name="Pangilinan J."/>
            <person name="Park H.-J."/>
            <person name="Ramirez L."/>
            <person name="Alfaro M."/>
            <person name="Sun H."/>
            <person name="Tritt A."/>
            <person name="Yoshinaga Y."/>
            <person name="Zwiers L.-H."/>
            <person name="Turgeon B."/>
            <person name="Goodwin S."/>
            <person name="Spatafora J."/>
            <person name="Crous P."/>
            <person name="Grigoriev I."/>
        </authorList>
    </citation>
    <scope>NUCLEOTIDE SEQUENCE</scope>
    <source>
        <strain evidence="6">CBS 109.77</strain>
    </source>
</reference>
<sequence length="328" mass="36676">MPSTPEDPQFFKVKNVFIPAVGLGTFQGDDGNDKVKEVVLQALKVGYRHIDTAAAYGNERQVGEAIKESGIPREDIFITTKLAQTWHDPADVEEALDQSLRLLGLDYVDLYLMHFPHAYTAGPNHSTLRQPNGKPRIDYELSRAYTKTWQAMESLVGKGKTKLIGLSNFNILKTKRILDVATIRPAVNQVEVHPYFPQIDLIEFCQKEDIHVTAHQPLGGRPVAVVNPNADHPGPMDDAEVAEIASTYGISVAQVLLSWAVQRGMSVIPKTVKESRLRENRDIIRLGDESMETLNGMAAAKGPIRFMDPRNHIGFDIFREDRDEPIQE</sequence>
<dbReference type="EMBL" id="MU002014">
    <property type="protein sequence ID" value="KAF2791528.1"/>
    <property type="molecule type" value="Genomic_DNA"/>
</dbReference>
<dbReference type="CDD" id="cd19071">
    <property type="entry name" value="AKR_AKR1-5-like"/>
    <property type="match status" value="1"/>
</dbReference>
<feature type="domain" description="NADP-dependent oxidoreductase" evidence="5">
    <location>
        <begin position="21"/>
        <end position="296"/>
    </location>
</feature>
<feature type="active site" description="Proton donor" evidence="2">
    <location>
        <position position="56"/>
    </location>
</feature>
<evidence type="ECO:0000313" key="6">
    <source>
        <dbReference type="EMBL" id="KAF2791528.1"/>
    </source>
</evidence>
<proteinExistence type="predicted"/>
<dbReference type="PROSITE" id="PS00063">
    <property type="entry name" value="ALDOKETO_REDUCTASE_3"/>
    <property type="match status" value="1"/>
</dbReference>
<dbReference type="PROSITE" id="PS00798">
    <property type="entry name" value="ALDOKETO_REDUCTASE_1"/>
    <property type="match status" value="1"/>
</dbReference>
<dbReference type="InterPro" id="IPR020471">
    <property type="entry name" value="AKR"/>
</dbReference>
<evidence type="ECO:0000256" key="4">
    <source>
        <dbReference type="PIRSR" id="PIRSR000097-3"/>
    </source>
</evidence>